<dbReference type="PANTHER" id="PTHR31284">
    <property type="entry name" value="ACID PHOSPHATASE-LIKE PROTEIN"/>
    <property type="match status" value="1"/>
</dbReference>
<proteinExistence type="predicted"/>
<dbReference type="InterPro" id="IPR023214">
    <property type="entry name" value="HAD_sf"/>
</dbReference>
<organism evidence="2 3">
    <name type="scientific">Vitis vinifera</name>
    <name type="common">Grape</name>
    <dbReference type="NCBI Taxonomy" id="29760"/>
    <lineage>
        <taxon>Eukaryota</taxon>
        <taxon>Viridiplantae</taxon>
        <taxon>Streptophyta</taxon>
        <taxon>Embryophyta</taxon>
        <taxon>Tracheophyta</taxon>
        <taxon>Spermatophyta</taxon>
        <taxon>Magnoliopsida</taxon>
        <taxon>eudicotyledons</taxon>
        <taxon>Gunneridae</taxon>
        <taxon>Pentapetalae</taxon>
        <taxon>rosids</taxon>
        <taxon>Vitales</taxon>
        <taxon>Vitaceae</taxon>
        <taxon>Viteae</taxon>
        <taxon>Vitis</taxon>
    </lineage>
</organism>
<dbReference type="Proteomes" id="UP000288805">
    <property type="component" value="Unassembled WGS sequence"/>
</dbReference>
<dbReference type="AlphaFoldDB" id="A0A438BUG0"/>
<evidence type="ECO:0000313" key="3">
    <source>
        <dbReference type="Proteomes" id="UP000288805"/>
    </source>
</evidence>
<gene>
    <name evidence="2" type="primary">VSPA_2</name>
    <name evidence="2" type="ORF">CK203_083867</name>
</gene>
<sequence length="124" mass="13760">MKFTLSAHDLAPGPPTCRALHAWHPIPGRLKTGGCMRQLLMLKASSWVEMARTTGKYNATLFNSWVLQAKAPALPESLKLYKKLLSLGIKVVFLTGRGGSQRNATVSNLKKEGFLTWEKLILRV</sequence>
<name>A0A438BUG0_VITVI</name>
<keyword evidence="1" id="KW-0732">Signal</keyword>
<dbReference type="PANTHER" id="PTHR31284:SF19">
    <property type="entry name" value="VEGETATIVE STORAGE PROTEIN 1-RELATED"/>
    <property type="match status" value="1"/>
</dbReference>
<evidence type="ECO:0000313" key="2">
    <source>
        <dbReference type="EMBL" id="RVW14602.1"/>
    </source>
</evidence>
<dbReference type="Pfam" id="PF03767">
    <property type="entry name" value="Acid_phosphat_B"/>
    <property type="match status" value="1"/>
</dbReference>
<dbReference type="InterPro" id="IPR036412">
    <property type="entry name" value="HAD-like_sf"/>
</dbReference>
<dbReference type="SUPFAM" id="SSF56784">
    <property type="entry name" value="HAD-like"/>
    <property type="match status" value="1"/>
</dbReference>
<dbReference type="EMBL" id="QGNW01002616">
    <property type="protein sequence ID" value="RVW14602.1"/>
    <property type="molecule type" value="Genomic_DNA"/>
</dbReference>
<dbReference type="Gene3D" id="3.40.50.1000">
    <property type="entry name" value="HAD superfamily/HAD-like"/>
    <property type="match status" value="1"/>
</dbReference>
<accession>A0A438BUG0</accession>
<reference evidence="2 3" key="1">
    <citation type="journal article" date="2018" name="PLoS Genet.">
        <title>Population sequencing reveals clonal diversity and ancestral inbreeding in the grapevine cultivar Chardonnay.</title>
        <authorList>
            <person name="Roach M.J."/>
            <person name="Johnson D.L."/>
            <person name="Bohlmann J."/>
            <person name="van Vuuren H.J."/>
            <person name="Jones S.J."/>
            <person name="Pretorius I.S."/>
            <person name="Schmidt S.A."/>
            <person name="Borneman A.R."/>
        </authorList>
    </citation>
    <scope>NUCLEOTIDE SEQUENCE [LARGE SCALE GENOMIC DNA]</scope>
    <source>
        <strain evidence="3">cv. Chardonnay</strain>
        <tissue evidence="2">Leaf</tissue>
    </source>
</reference>
<protein>
    <submittedName>
        <fullName evidence="2">Stem 28 kDa glycoprotein</fullName>
    </submittedName>
</protein>
<evidence type="ECO:0000256" key="1">
    <source>
        <dbReference type="ARBA" id="ARBA00022729"/>
    </source>
</evidence>
<dbReference type="InterPro" id="IPR005519">
    <property type="entry name" value="Acid_phosphat_B-like"/>
</dbReference>
<comment type="caution">
    <text evidence="2">The sequence shown here is derived from an EMBL/GenBank/DDBJ whole genome shotgun (WGS) entry which is preliminary data.</text>
</comment>